<gene>
    <name evidence="2" type="ORF">HPB51_013590</name>
</gene>
<proteinExistence type="predicted"/>
<comment type="caution">
    <text evidence="2">The sequence shown here is derived from an EMBL/GenBank/DDBJ whole genome shotgun (WGS) entry which is preliminary data.</text>
</comment>
<evidence type="ECO:0000256" key="1">
    <source>
        <dbReference type="SAM" id="MobiDB-lite"/>
    </source>
</evidence>
<reference evidence="2" key="2">
    <citation type="submission" date="2021-09" db="EMBL/GenBank/DDBJ databases">
        <authorList>
            <person name="Jia N."/>
            <person name="Wang J."/>
            <person name="Shi W."/>
            <person name="Du L."/>
            <person name="Sun Y."/>
            <person name="Zhan W."/>
            <person name="Jiang J."/>
            <person name="Wang Q."/>
            <person name="Zhang B."/>
            <person name="Ji P."/>
            <person name="Sakyi L.B."/>
            <person name="Cui X."/>
            <person name="Yuan T."/>
            <person name="Jiang B."/>
            <person name="Yang W."/>
            <person name="Lam T.T.-Y."/>
            <person name="Chang Q."/>
            <person name="Ding S."/>
            <person name="Wang X."/>
            <person name="Zhu J."/>
            <person name="Ruan X."/>
            <person name="Zhao L."/>
            <person name="Wei J."/>
            <person name="Que T."/>
            <person name="Du C."/>
            <person name="Cheng J."/>
            <person name="Dai P."/>
            <person name="Han X."/>
            <person name="Huang E."/>
            <person name="Gao Y."/>
            <person name="Liu J."/>
            <person name="Shao H."/>
            <person name="Ye R."/>
            <person name="Li L."/>
            <person name="Wei W."/>
            <person name="Wang X."/>
            <person name="Wang C."/>
            <person name="Huo Q."/>
            <person name="Li W."/>
            <person name="Guo W."/>
            <person name="Chen H."/>
            <person name="Chen S."/>
            <person name="Zhou L."/>
            <person name="Zhou L."/>
            <person name="Ni X."/>
            <person name="Tian J."/>
            <person name="Zhou Y."/>
            <person name="Sheng Y."/>
            <person name="Liu T."/>
            <person name="Pan Y."/>
            <person name="Xia L."/>
            <person name="Li J."/>
            <person name="Zhao F."/>
            <person name="Cao W."/>
        </authorList>
    </citation>
    <scope>NUCLEOTIDE SEQUENCE</scope>
    <source>
        <strain evidence="2">Rmic-2018</strain>
        <tissue evidence="2">Larvae</tissue>
    </source>
</reference>
<dbReference type="Proteomes" id="UP000821866">
    <property type="component" value="Unassembled WGS sequence"/>
</dbReference>
<dbReference type="AlphaFoldDB" id="A0A9J6DUH2"/>
<keyword evidence="3" id="KW-1185">Reference proteome</keyword>
<evidence type="ECO:0000313" key="2">
    <source>
        <dbReference type="EMBL" id="KAH8025885.1"/>
    </source>
</evidence>
<evidence type="ECO:0000313" key="3">
    <source>
        <dbReference type="Proteomes" id="UP000821866"/>
    </source>
</evidence>
<reference evidence="2" key="1">
    <citation type="journal article" date="2020" name="Cell">
        <title>Large-Scale Comparative Analyses of Tick Genomes Elucidate Their Genetic Diversity and Vector Capacities.</title>
        <authorList>
            <consortium name="Tick Genome and Microbiome Consortium (TIGMIC)"/>
            <person name="Jia N."/>
            <person name="Wang J."/>
            <person name="Shi W."/>
            <person name="Du L."/>
            <person name="Sun Y."/>
            <person name="Zhan W."/>
            <person name="Jiang J.F."/>
            <person name="Wang Q."/>
            <person name="Zhang B."/>
            <person name="Ji P."/>
            <person name="Bell-Sakyi L."/>
            <person name="Cui X.M."/>
            <person name="Yuan T.T."/>
            <person name="Jiang B.G."/>
            <person name="Yang W.F."/>
            <person name="Lam T.T."/>
            <person name="Chang Q.C."/>
            <person name="Ding S.J."/>
            <person name="Wang X.J."/>
            <person name="Zhu J.G."/>
            <person name="Ruan X.D."/>
            <person name="Zhao L."/>
            <person name="Wei J.T."/>
            <person name="Ye R.Z."/>
            <person name="Que T.C."/>
            <person name="Du C.H."/>
            <person name="Zhou Y.H."/>
            <person name="Cheng J.X."/>
            <person name="Dai P.F."/>
            <person name="Guo W.B."/>
            <person name="Han X.H."/>
            <person name="Huang E.J."/>
            <person name="Li L.F."/>
            <person name="Wei W."/>
            <person name="Gao Y.C."/>
            <person name="Liu J.Z."/>
            <person name="Shao H.Z."/>
            <person name="Wang X."/>
            <person name="Wang C.C."/>
            <person name="Yang T.C."/>
            <person name="Huo Q.B."/>
            <person name="Li W."/>
            <person name="Chen H.Y."/>
            <person name="Chen S.E."/>
            <person name="Zhou L.G."/>
            <person name="Ni X.B."/>
            <person name="Tian J.H."/>
            <person name="Sheng Y."/>
            <person name="Liu T."/>
            <person name="Pan Y.S."/>
            <person name="Xia L.Y."/>
            <person name="Li J."/>
            <person name="Zhao F."/>
            <person name="Cao W.C."/>
        </authorList>
    </citation>
    <scope>NUCLEOTIDE SEQUENCE</scope>
    <source>
        <strain evidence="2">Rmic-2018</strain>
    </source>
</reference>
<feature type="compositionally biased region" description="Polar residues" evidence="1">
    <location>
        <begin position="32"/>
        <end position="48"/>
    </location>
</feature>
<feature type="region of interest" description="Disordered" evidence="1">
    <location>
        <begin position="32"/>
        <end position="55"/>
    </location>
</feature>
<accession>A0A9J6DUH2</accession>
<organism evidence="2 3">
    <name type="scientific">Rhipicephalus microplus</name>
    <name type="common">Cattle tick</name>
    <name type="synonym">Boophilus microplus</name>
    <dbReference type="NCBI Taxonomy" id="6941"/>
    <lineage>
        <taxon>Eukaryota</taxon>
        <taxon>Metazoa</taxon>
        <taxon>Ecdysozoa</taxon>
        <taxon>Arthropoda</taxon>
        <taxon>Chelicerata</taxon>
        <taxon>Arachnida</taxon>
        <taxon>Acari</taxon>
        <taxon>Parasitiformes</taxon>
        <taxon>Ixodida</taxon>
        <taxon>Ixodoidea</taxon>
        <taxon>Ixodidae</taxon>
        <taxon>Rhipicephalinae</taxon>
        <taxon>Rhipicephalus</taxon>
        <taxon>Boophilus</taxon>
    </lineage>
</organism>
<name>A0A9J6DUH2_RHIMP</name>
<protein>
    <submittedName>
        <fullName evidence="2">Uncharacterized protein</fullName>
    </submittedName>
</protein>
<sequence length="179" mass="18841">MSVVPSIAEALPSITSADDLSTEKDFTASQVIEDNTPSPEGSWNTISANRKPASTARPRSELITVGIQLPPGTLTPELPLYDLLSTIIAGANLSSKASAEVTLQAKPAQSLVFLKTHSPLTAHLLLSLRSLELNAFQPSAAAVRLIYQQIPMLTFAPNPGASISKSTPTHLSTPSAPTF</sequence>
<dbReference type="EMBL" id="JABSTU010000007">
    <property type="protein sequence ID" value="KAH8025885.1"/>
    <property type="molecule type" value="Genomic_DNA"/>
</dbReference>